<organism evidence="1 2">
    <name type="scientific">Mucilaginibacter gossypiicola</name>
    <dbReference type="NCBI Taxonomy" id="551995"/>
    <lineage>
        <taxon>Bacteria</taxon>
        <taxon>Pseudomonadati</taxon>
        <taxon>Bacteroidota</taxon>
        <taxon>Sphingobacteriia</taxon>
        <taxon>Sphingobacteriales</taxon>
        <taxon>Sphingobacteriaceae</taxon>
        <taxon>Mucilaginibacter</taxon>
    </lineage>
</organism>
<reference evidence="2" key="1">
    <citation type="submission" date="2016-10" db="EMBL/GenBank/DDBJ databases">
        <authorList>
            <person name="Varghese N."/>
            <person name="Submissions S."/>
        </authorList>
    </citation>
    <scope>NUCLEOTIDE SEQUENCE [LARGE SCALE GENOMIC DNA]</scope>
    <source>
        <strain evidence="2">Gh-48</strain>
    </source>
</reference>
<keyword evidence="2" id="KW-1185">Reference proteome</keyword>
<dbReference type="PANTHER" id="PTHR40743">
    <property type="entry name" value="NUCLEOTIDE-DIPHOSPHO-SUGAR TRANSFERASE CONTAINING PROTEIN"/>
    <property type="match status" value="1"/>
</dbReference>
<dbReference type="EMBL" id="FOCL01000008">
    <property type="protein sequence ID" value="SEO49157.1"/>
    <property type="molecule type" value="Genomic_DNA"/>
</dbReference>
<dbReference type="Proteomes" id="UP000198942">
    <property type="component" value="Unassembled WGS sequence"/>
</dbReference>
<evidence type="ECO:0000313" key="2">
    <source>
        <dbReference type="Proteomes" id="UP000198942"/>
    </source>
</evidence>
<gene>
    <name evidence="1" type="ORF">SAMN05192574_108277</name>
</gene>
<protein>
    <submittedName>
        <fullName evidence="1">Uncharacterized protein</fullName>
    </submittedName>
</protein>
<sequence length="273" mass="30960">MIYLEPQGGLANRLRVIANGIWLKRMLNTQLCIIWNETHELNCPYHLLLEPIADFTIIPKKRVFDFVTRTVQPDKKSTVKAKLKNFIARVDICITDADYQLADVYETVRHHKRIYIKTCQRFTDSIDEFKLFKPIAMLSFKINELLSTLNPTGVGVQVRRTDNAMAIANSPLELFTARMHELLAADDTTRFFLATDDVNVELELKLTFGDRIISPPKDLSRQTVAGIQAAVVDLFVLAGTGRILGSYWSSFSEVAAWMGDIPLEVIKKDSVNV</sequence>
<name>A0A1H8Q5G2_9SPHI</name>
<dbReference type="OrthoDB" id="1432594at2"/>
<dbReference type="AlphaFoldDB" id="A0A1H8Q5G2"/>
<proteinExistence type="predicted"/>
<dbReference type="RefSeq" id="WP_091215939.1">
    <property type="nucleotide sequence ID" value="NZ_FOCL01000008.1"/>
</dbReference>
<accession>A0A1H8Q5G2</accession>
<dbReference type="STRING" id="551995.SAMN05192574_108277"/>
<dbReference type="PANTHER" id="PTHR40743:SF1">
    <property type="entry name" value="POSSIBLE GLYCOSYLTRANSFERASE"/>
    <property type="match status" value="1"/>
</dbReference>
<dbReference type="Gene3D" id="3.40.50.11350">
    <property type="match status" value="1"/>
</dbReference>
<evidence type="ECO:0000313" key="1">
    <source>
        <dbReference type="EMBL" id="SEO49157.1"/>
    </source>
</evidence>